<keyword evidence="3" id="KW-0808">Transferase</keyword>
<keyword evidence="4" id="KW-1185">Reference proteome</keyword>
<dbReference type="GO" id="GO:0016758">
    <property type="term" value="F:hexosyltransferase activity"/>
    <property type="evidence" value="ECO:0007669"/>
    <property type="project" value="TreeGrafter"/>
</dbReference>
<organism evidence="3 4">
    <name type="scientific">gamma proteobacterium HTCC2207</name>
    <dbReference type="NCBI Taxonomy" id="314287"/>
    <lineage>
        <taxon>Bacteria</taxon>
        <taxon>Pseudomonadati</taxon>
        <taxon>Pseudomonadota</taxon>
        <taxon>Gammaproteobacteria</taxon>
        <taxon>Cellvibrionales</taxon>
        <taxon>Porticoccaceae</taxon>
        <taxon>SAR92 clade</taxon>
    </lineage>
</organism>
<dbReference type="Proteomes" id="UP000005555">
    <property type="component" value="Unassembled WGS sequence"/>
</dbReference>
<dbReference type="SUPFAM" id="SSF53756">
    <property type="entry name" value="UDP-Glycosyltransferase/glycogen phosphorylase"/>
    <property type="match status" value="1"/>
</dbReference>
<feature type="domain" description="Glycosyl transferase family 1" evidence="1">
    <location>
        <begin position="213"/>
        <end position="370"/>
    </location>
</feature>
<dbReference type="STRING" id="314287.GB2207_06029"/>
<dbReference type="HOGENOM" id="CLU_009583_11_2_6"/>
<dbReference type="Gene3D" id="3.40.50.2000">
    <property type="entry name" value="Glycogen Phosphorylase B"/>
    <property type="match status" value="2"/>
</dbReference>
<dbReference type="eggNOG" id="COG0438">
    <property type="taxonomic scope" value="Bacteria"/>
</dbReference>
<dbReference type="Pfam" id="PF00534">
    <property type="entry name" value="Glycos_transf_1"/>
    <property type="match status" value="1"/>
</dbReference>
<protein>
    <submittedName>
        <fullName evidence="3">Glycosyl transferase, group 1 possible capsular polysaccharide biosynthesis protein</fullName>
    </submittedName>
</protein>
<dbReference type="AlphaFoldDB" id="Q1YPR3"/>
<dbReference type="Pfam" id="PF13579">
    <property type="entry name" value="Glyco_trans_4_4"/>
    <property type="match status" value="1"/>
</dbReference>
<name>Q1YPR3_9GAMM</name>
<evidence type="ECO:0000259" key="2">
    <source>
        <dbReference type="Pfam" id="PF13579"/>
    </source>
</evidence>
<dbReference type="InterPro" id="IPR050194">
    <property type="entry name" value="Glycosyltransferase_grp1"/>
</dbReference>
<reference evidence="3 4" key="1">
    <citation type="submission" date="2006-03" db="EMBL/GenBank/DDBJ databases">
        <authorList>
            <person name="Giovannoni S.J."/>
            <person name="Cho J.-C."/>
            <person name="Ferriera S."/>
            <person name="Johnson J."/>
            <person name="Kravitz S."/>
            <person name="Halpern A."/>
            <person name="Remington K."/>
            <person name="Beeson K."/>
            <person name="Tran B."/>
            <person name="Rogers Y.-H."/>
            <person name="Friedman R."/>
            <person name="Venter J.C."/>
        </authorList>
    </citation>
    <scope>NUCLEOTIDE SEQUENCE [LARGE SCALE GENOMIC DNA]</scope>
    <source>
        <strain evidence="3 4">HTCC2207</strain>
    </source>
</reference>
<evidence type="ECO:0000313" key="4">
    <source>
        <dbReference type="Proteomes" id="UP000005555"/>
    </source>
</evidence>
<dbReference type="EMBL" id="AAPI01000008">
    <property type="protein sequence ID" value="EAS46296.1"/>
    <property type="molecule type" value="Genomic_DNA"/>
</dbReference>
<dbReference type="PANTHER" id="PTHR45947">
    <property type="entry name" value="SULFOQUINOVOSYL TRANSFERASE SQD2"/>
    <property type="match status" value="1"/>
</dbReference>
<evidence type="ECO:0000313" key="3">
    <source>
        <dbReference type="EMBL" id="EAS46296.1"/>
    </source>
</evidence>
<accession>Q1YPR3</accession>
<dbReference type="CDD" id="cd03794">
    <property type="entry name" value="GT4_WbuB-like"/>
    <property type="match status" value="1"/>
</dbReference>
<dbReference type="OrthoDB" id="9787293at2"/>
<gene>
    <name evidence="3" type="ORF">GB2207_06029</name>
</gene>
<proteinExistence type="predicted"/>
<dbReference type="PANTHER" id="PTHR45947:SF3">
    <property type="entry name" value="SULFOQUINOVOSYL TRANSFERASE SQD2"/>
    <property type="match status" value="1"/>
</dbReference>
<comment type="caution">
    <text evidence="3">The sequence shown here is derived from an EMBL/GenBank/DDBJ whole genome shotgun (WGS) entry which is preliminary data.</text>
</comment>
<evidence type="ECO:0000259" key="1">
    <source>
        <dbReference type="Pfam" id="PF00534"/>
    </source>
</evidence>
<sequence length="388" mass="43928">MKKILVLSFYYYPDLCAGSFRCTSLVEELAKTKASIHVITTVPNRYESFKVSAVKYSKTNNVVIDRIEIPSHNSGMIDQIKSFYAFYRGARRITAANDYDLVFATSSRLFTAFLGARVSRKKRIPLYLDVRDLFVDTMSNILSPALVWLASPVLSVIERYTFNSAKKINMVSKGFLPYFEQRYSDIPISFFTNGIDKEFIQASHVDDKTLATKSTINILYAGNVGEGQGLHKIIPEMADRLNKRINFKVIGGGGLIQKLRDAVAELGLNNVELVPPMGREALIKEYIKADVLFLHLNDYEAFRKVLPSKLFEYGAMNKPILAGISGYSEEFVKSEISDCAVFSPTDSEDAVRKFESLSYSIKPREEFIKKFDRQKIMREMAEDIYGTG</sequence>
<dbReference type="InterPro" id="IPR001296">
    <property type="entry name" value="Glyco_trans_1"/>
</dbReference>
<feature type="domain" description="Glycosyltransferase subfamily 4-like N-terminal" evidence="2">
    <location>
        <begin position="22"/>
        <end position="181"/>
    </location>
</feature>
<dbReference type="InterPro" id="IPR028098">
    <property type="entry name" value="Glyco_trans_4-like_N"/>
</dbReference>